<name>A0ABU8Q4W6_9SPHN</name>
<dbReference type="RefSeq" id="WP_132882594.1">
    <property type="nucleotide sequence ID" value="NZ_JBBGZA010000001.1"/>
</dbReference>
<proteinExistence type="predicted"/>
<gene>
    <name evidence="2" type="ORF">WH159_05700</name>
</gene>
<keyword evidence="1" id="KW-0812">Transmembrane</keyword>
<evidence type="ECO:0000313" key="3">
    <source>
        <dbReference type="Proteomes" id="UP001380365"/>
    </source>
</evidence>
<accession>A0ABU8Q4W6</accession>
<comment type="caution">
    <text evidence="2">The sequence shown here is derived from an EMBL/GenBank/DDBJ whole genome shotgun (WGS) entry which is preliminary data.</text>
</comment>
<feature type="transmembrane region" description="Helical" evidence="1">
    <location>
        <begin position="47"/>
        <end position="66"/>
    </location>
</feature>
<dbReference type="EMBL" id="JBBGZA010000001">
    <property type="protein sequence ID" value="MEJ5094030.1"/>
    <property type="molecule type" value="Genomic_DNA"/>
</dbReference>
<organism evidence="2 3">
    <name type="scientific">Sphingomonas molluscorum</name>
    <dbReference type="NCBI Taxonomy" id="418184"/>
    <lineage>
        <taxon>Bacteria</taxon>
        <taxon>Pseudomonadati</taxon>
        <taxon>Pseudomonadota</taxon>
        <taxon>Alphaproteobacteria</taxon>
        <taxon>Sphingomonadales</taxon>
        <taxon>Sphingomonadaceae</taxon>
        <taxon>Sphingomonas</taxon>
    </lineage>
</organism>
<evidence type="ECO:0000313" key="2">
    <source>
        <dbReference type="EMBL" id="MEJ5094030.1"/>
    </source>
</evidence>
<reference evidence="2 3" key="1">
    <citation type="submission" date="2023-12" db="EMBL/GenBank/DDBJ databases">
        <title>Gut-associated functions are favored during microbiome assembly across C. elegans life.</title>
        <authorList>
            <person name="Zimmermann J."/>
        </authorList>
    </citation>
    <scope>NUCLEOTIDE SEQUENCE [LARGE SCALE GENOMIC DNA]</scope>
    <source>
        <strain evidence="2 3">JUb134</strain>
    </source>
</reference>
<protein>
    <submittedName>
        <fullName evidence="2">Uncharacterized protein</fullName>
    </submittedName>
</protein>
<feature type="transmembrane region" description="Helical" evidence="1">
    <location>
        <begin position="73"/>
        <end position="96"/>
    </location>
</feature>
<sequence>MRKLARRLFEGARMTDEEYRANLNGINIFFGAVLGFVLAGTETLETADFTLVLVLCSAIVISILYISSSQRRFVYFVYTAVGIACLPQVVALIGPAGTTLPPKLMPTLAVWTAMTAFVEFAPRARPGDATAPRP</sequence>
<keyword evidence="1" id="KW-0472">Membrane</keyword>
<feature type="transmembrane region" description="Helical" evidence="1">
    <location>
        <begin position="21"/>
        <end position="41"/>
    </location>
</feature>
<keyword evidence="1" id="KW-1133">Transmembrane helix</keyword>
<dbReference type="Proteomes" id="UP001380365">
    <property type="component" value="Unassembled WGS sequence"/>
</dbReference>
<evidence type="ECO:0000256" key="1">
    <source>
        <dbReference type="SAM" id="Phobius"/>
    </source>
</evidence>
<keyword evidence="3" id="KW-1185">Reference proteome</keyword>